<dbReference type="EMBL" id="AVOT02040655">
    <property type="protein sequence ID" value="MBW0535892.1"/>
    <property type="molecule type" value="Genomic_DNA"/>
</dbReference>
<dbReference type="AlphaFoldDB" id="A0A9Q3FFB1"/>
<sequence length="96" mass="11268">MNPLPDPPYPGNQMDIPEIFEGEPKMTQQGSSYRDLLQLVLQKVMNLENQTNKTPPQLMQQVTRLFDQLDNMNQRQQSMEETMKNMNKRLDNLENS</sequence>
<evidence type="ECO:0000313" key="3">
    <source>
        <dbReference type="Proteomes" id="UP000765509"/>
    </source>
</evidence>
<keyword evidence="3" id="KW-1185">Reference proteome</keyword>
<feature type="region of interest" description="Disordered" evidence="1">
    <location>
        <begin position="75"/>
        <end position="96"/>
    </location>
</feature>
<evidence type="ECO:0000313" key="2">
    <source>
        <dbReference type="EMBL" id="MBW0535892.1"/>
    </source>
</evidence>
<proteinExistence type="predicted"/>
<comment type="caution">
    <text evidence="2">The sequence shown here is derived from an EMBL/GenBank/DDBJ whole genome shotgun (WGS) entry which is preliminary data.</text>
</comment>
<evidence type="ECO:0000256" key="1">
    <source>
        <dbReference type="SAM" id="MobiDB-lite"/>
    </source>
</evidence>
<accession>A0A9Q3FFB1</accession>
<name>A0A9Q3FFB1_9BASI</name>
<organism evidence="2 3">
    <name type="scientific">Austropuccinia psidii MF-1</name>
    <dbReference type="NCBI Taxonomy" id="1389203"/>
    <lineage>
        <taxon>Eukaryota</taxon>
        <taxon>Fungi</taxon>
        <taxon>Dikarya</taxon>
        <taxon>Basidiomycota</taxon>
        <taxon>Pucciniomycotina</taxon>
        <taxon>Pucciniomycetes</taxon>
        <taxon>Pucciniales</taxon>
        <taxon>Sphaerophragmiaceae</taxon>
        <taxon>Austropuccinia</taxon>
    </lineage>
</organism>
<protein>
    <submittedName>
        <fullName evidence="2">Uncharacterized protein</fullName>
    </submittedName>
</protein>
<dbReference type="Proteomes" id="UP000765509">
    <property type="component" value="Unassembled WGS sequence"/>
</dbReference>
<gene>
    <name evidence="2" type="ORF">O181_075607</name>
</gene>
<reference evidence="2" key="1">
    <citation type="submission" date="2021-03" db="EMBL/GenBank/DDBJ databases">
        <title>Draft genome sequence of rust myrtle Austropuccinia psidii MF-1, a brazilian biotype.</title>
        <authorList>
            <person name="Quecine M.C."/>
            <person name="Pachon D.M.R."/>
            <person name="Bonatelli M.L."/>
            <person name="Correr F.H."/>
            <person name="Franceschini L.M."/>
            <person name="Leite T.F."/>
            <person name="Margarido G.R.A."/>
            <person name="Almeida C.A."/>
            <person name="Ferrarezi J.A."/>
            <person name="Labate C.A."/>
        </authorList>
    </citation>
    <scope>NUCLEOTIDE SEQUENCE</scope>
    <source>
        <strain evidence="2">MF-1</strain>
    </source>
</reference>